<reference evidence="3" key="1">
    <citation type="journal article" date="2019" name="Int. J. Syst. Evol. Microbiol.">
        <title>The Global Catalogue of Microorganisms (GCM) 10K type strain sequencing project: providing services to taxonomists for standard genome sequencing and annotation.</title>
        <authorList>
            <consortium name="The Broad Institute Genomics Platform"/>
            <consortium name="The Broad Institute Genome Sequencing Center for Infectious Disease"/>
            <person name="Wu L."/>
            <person name="Ma J."/>
        </authorList>
    </citation>
    <scope>NUCLEOTIDE SEQUENCE [LARGE SCALE GENOMIC DNA]</scope>
    <source>
        <strain evidence="3">CCUG 46385</strain>
    </source>
</reference>
<comment type="caution">
    <text evidence="2">The sequence shown here is derived from an EMBL/GenBank/DDBJ whole genome shotgun (WGS) entry which is preliminary data.</text>
</comment>
<name>A0ABV9QN06_9FIRM</name>
<dbReference type="EMBL" id="JBHSHL010000065">
    <property type="protein sequence ID" value="MFC4805752.1"/>
    <property type="molecule type" value="Genomic_DNA"/>
</dbReference>
<evidence type="ECO:0000313" key="2">
    <source>
        <dbReference type="EMBL" id="MFC4805752.1"/>
    </source>
</evidence>
<dbReference type="Proteomes" id="UP001595916">
    <property type="component" value="Unassembled WGS sequence"/>
</dbReference>
<protein>
    <submittedName>
        <fullName evidence="2">Glucosaminidase domain-containing protein</fullName>
    </submittedName>
</protein>
<sequence length="253" mass="28600">VGRHCDYRATNCPGKYFPWKALMSELSGKKKEEIKSEVLTSILGKTGVTKEQVLQYVNQINKDCKISVRLTEWIGYYFKYCEQYKIRAEVAIAQALHETNYLRFGNIVQASQNNFAGLGALDGNEKGQAASFPSAEVGVLAHVQHLVAYATTVYVKNLVDPRFGLVHRGSAPYLEYLAIPKNPRGVGWASDKEYDVKIKKIIHNINGVKVQREHWGAKFIRELQEKGIISEWHDPDSRVTWAEFAAVLSKIVK</sequence>
<feature type="non-terminal residue" evidence="2">
    <location>
        <position position="1"/>
    </location>
</feature>
<keyword evidence="3" id="KW-1185">Reference proteome</keyword>
<dbReference type="Gene3D" id="1.10.530.10">
    <property type="match status" value="1"/>
</dbReference>
<gene>
    <name evidence="2" type="ORF">ACFO4R_11925</name>
</gene>
<organism evidence="2 3">
    <name type="scientific">Filifactor villosus</name>
    <dbReference type="NCBI Taxonomy" id="29374"/>
    <lineage>
        <taxon>Bacteria</taxon>
        <taxon>Bacillati</taxon>
        <taxon>Bacillota</taxon>
        <taxon>Clostridia</taxon>
        <taxon>Peptostreptococcales</taxon>
        <taxon>Filifactoraceae</taxon>
        <taxon>Filifactor</taxon>
    </lineage>
</organism>
<evidence type="ECO:0000259" key="1">
    <source>
        <dbReference type="Pfam" id="PF01832"/>
    </source>
</evidence>
<evidence type="ECO:0000313" key="3">
    <source>
        <dbReference type="Proteomes" id="UP001595916"/>
    </source>
</evidence>
<dbReference type="InterPro" id="IPR002901">
    <property type="entry name" value="MGlyc_endo_b_GlcNAc-like_dom"/>
</dbReference>
<feature type="domain" description="Mannosyl-glycoprotein endo-beta-N-acetylglucosamidase-like" evidence="1">
    <location>
        <begin position="77"/>
        <end position="206"/>
    </location>
</feature>
<dbReference type="Pfam" id="PF01832">
    <property type="entry name" value="Glucosaminidase"/>
    <property type="match status" value="1"/>
</dbReference>
<proteinExistence type="predicted"/>
<dbReference type="RefSeq" id="WP_379789446.1">
    <property type="nucleotide sequence ID" value="NZ_JBHSHL010000065.1"/>
</dbReference>
<accession>A0ABV9QN06</accession>